<keyword evidence="1" id="KW-0175">Coiled coil</keyword>
<sequence length="340" mass="38889">MDFAVGEGYKPTNMATARDIDFPLSSQSLTITDLRKRGGEPLVVGRLHKYLKSSLGGNLIYTLQLEEECWRRISEYTTFLSLKYLRHELIYVQLREVTLQEENAAYEKAISNCEKKMQEKLHEADLLHNKLKEMDVTEKHLRAELEKTQAALEVSLCGESLVDSKTTQEAQADSEASEIAILEKLDNKKKELSLMEEIIQDLEKKWALVQHNSLRQPSPAQREKILDKQLHSLIEQLEAKQAQAEGLVGEIHLKEQDLEKLTGLWKRLHNGNMEMNTARNRFGKSISVKGSSSDYIVDGHSRPPYIGGRTESQQRLMLLRSAFVLYILALHVLVFIKISF</sequence>
<gene>
    <name evidence="3" type="ORF">HHK36_024362</name>
</gene>
<dbReference type="OMA" id="KDGCDEE"/>
<organism evidence="3 4">
    <name type="scientific">Tetracentron sinense</name>
    <name type="common">Spur-leaf</name>
    <dbReference type="NCBI Taxonomy" id="13715"/>
    <lineage>
        <taxon>Eukaryota</taxon>
        <taxon>Viridiplantae</taxon>
        <taxon>Streptophyta</taxon>
        <taxon>Embryophyta</taxon>
        <taxon>Tracheophyta</taxon>
        <taxon>Spermatophyta</taxon>
        <taxon>Magnoliopsida</taxon>
        <taxon>Trochodendrales</taxon>
        <taxon>Trochodendraceae</taxon>
        <taxon>Tetracentron</taxon>
    </lineage>
</organism>
<reference evidence="3 4" key="1">
    <citation type="submission" date="2020-04" db="EMBL/GenBank/DDBJ databases">
        <title>Plant Genome Project.</title>
        <authorList>
            <person name="Zhang R.-G."/>
        </authorList>
    </citation>
    <scope>NUCLEOTIDE SEQUENCE [LARGE SCALE GENOMIC DNA]</scope>
    <source>
        <strain evidence="3">YNK0</strain>
        <tissue evidence="3">Leaf</tissue>
    </source>
</reference>
<keyword evidence="2" id="KW-0472">Membrane</keyword>
<keyword evidence="2" id="KW-0812">Transmembrane</keyword>
<feature type="coiled-coil region" evidence="1">
    <location>
        <begin position="96"/>
        <end position="123"/>
    </location>
</feature>
<proteinExistence type="predicted"/>
<evidence type="ECO:0000256" key="1">
    <source>
        <dbReference type="SAM" id="Coils"/>
    </source>
</evidence>
<evidence type="ECO:0000313" key="3">
    <source>
        <dbReference type="EMBL" id="KAF8389845.1"/>
    </source>
</evidence>
<dbReference type="PANTHER" id="PTHR37761">
    <property type="entry name" value="OS09G0108400 PROTEIN"/>
    <property type="match status" value="1"/>
</dbReference>
<accession>A0A834YKV3</accession>
<protein>
    <submittedName>
        <fullName evidence="3">Uncharacterized protein</fullName>
    </submittedName>
</protein>
<feature type="transmembrane region" description="Helical" evidence="2">
    <location>
        <begin position="317"/>
        <end position="336"/>
    </location>
</feature>
<dbReference type="EMBL" id="JABCRI010000018">
    <property type="protein sequence ID" value="KAF8389845.1"/>
    <property type="molecule type" value="Genomic_DNA"/>
</dbReference>
<name>A0A834YKV3_TETSI</name>
<dbReference type="AlphaFoldDB" id="A0A834YKV3"/>
<dbReference type="PANTHER" id="PTHR37761:SF2">
    <property type="entry name" value="OS09G0108400 PROTEIN"/>
    <property type="match status" value="1"/>
</dbReference>
<evidence type="ECO:0000256" key="2">
    <source>
        <dbReference type="SAM" id="Phobius"/>
    </source>
</evidence>
<dbReference type="OrthoDB" id="1934337at2759"/>
<dbReference type="Proteomes" id="UP000655225">
    <property type="component" value="Unassembled WGS sequence"/>
</dbReference>
<evidence type="ECO:0000313" key="4">
    <source>
        <dbReference type="Proteomes" id="UP000655225"/>
    </source>
</evidence>
<keyword evidence="2" id="KW-1133">Transmembrane helix</keyword>
<comment type="caution">
    <text evidence="3">The sequence shown here is derived from an EMBL/GenBank/DDBJ whole genome shotgun (WGS) entry which is preliminary data.</text>
</comment>
<keyword evidence="4" id="KW-1185">Reference proteome</keyword>